<proteinExistence type="predicted"/>
<feature type="signal peptide" evidence="1">
    <location>
        <begin position="1"/>
        <end position="18"/>
    </location>
</feature>
<feature type="chain" id="PRO_5039010274" evidence="1">
    <location>
        <begin position="19"/>
        <end position="148"/>
    </location>
</feature>
<dbReference type="STRING" id="1314751.GCA_001591425_00390"/>
<evidence type="ECO:0000313" key="3">
    <source>
        <dbReference type="Proteomes" id="UP000215224"/>
    </source>
</evidence>
<evidence type="ECO:0000313" key="2">
    <source>
        <dbReference type="EMBL" id="AST94277.1"/>
    </source>
</evidence>
<sequence>MYKVCLLILLLLIMAACGKGEIVETIEVFVVETSEENEEGIYETTGYKKVNAITTTEERKNHIKTDIKAIEDYYDTEGNYIKTEVFHSNFKSSTVIDIDSEMNKKEELKTPSTILIPEDSSTDFLFNNLTDEEKEQVKEHVLSFTKKL</sequence>
<reference evidence="2 3" key="1">
    <citation type="submission" date="2016-12" db="EMBL/GenBank/DDBJ databases">
        <title>The whole genome sequencing and assembly of Bacillus cohnii DSM 6307T strain.</title>
        <authorList>
            <person name="Lee Y.-J."/>
            <person name="Yi H."/>
            <person name="Bahn Y.-S."/>
            <person name="Kim J.F."/>
            <person name="Lee D.-W."/>
        </authorList>
    </citation>
    <scope>NUCLEOTIDE SEQUENCE [LARGE SCALE GENOMIC DNA]</scope>
    <source>
        <strain evidence="2 3">DSM 6307</strain>
    </source>
</reference>
<dbReference type="AlphaFoldDB" id="A0A223KXX8"/>
<gene>
    <name evidence="2" type="ORF">BC6307_08240</name>
</gene>
<name>A0A223KXX8_9BACI</name>
<dbReference type="Proteomes" id="UP000215224">
    <property type="component" value="Chromosome"/>
</dbReference>
<keyword evidence="1" id="KW-0732">Signal</keyword>
<evidence type="ECO:0000256" key="1">
    <source>
        <dbReference type="SAM" id="SignalP"/>
    </source>
</evidence>
<organism evidence="2 3">
    <name type="scientific">Sutcliffiella cohnii</name>
    <dbReference type="NCBI Taxonomy" id="33932"/>
    <lineage>
        <taxon>Bacteria</taxon>
        <taxon>Bacillati</taxon>
        <taxon>Bacillota</taxon>
        <taxon>Bacilli</taxon>
        <taxon>Bacillales</taxon>
        <taxon>Bacillaceae</taxon>
        <taxon>Sutcliffiella</taxon>
    </lineage>
</organism>
<dbReference type="KEGG" id="bcoh:BC6307_08240"/>
<dbReference type="EMBL" id="CP018866">
    <property type="protein sequence ID" value="AST94277.1"/>
    <property type="molecule type" value="Genomic_DNA"/>
</dbReference>
<accession>A0A223KXX8</accession>
<dbReference type="PROSITE" id="PS51257">
    <property type="entry name" value="PROKAR_LIPOPROTEIN"/>
    <property type="match status" value="1"/>
</dbReference>
<keyword evidence="3" id="KW-1185">Reference proteome</keyword>
<protein>
    <submittedName>
        <fullName evidence="2">Uncharacterized protein</fullName>
    </submittedName>
</protein>